<dbReference type="Gene3D" id="3.40.50.300">
    <property type="entry name" value="P-loop containing nucleotide triphosphate hydrolases"/>
    <property type="match status" value="1"/>
</dbReference>
<keyword evidence="11" id="KW-1185">Reference proteome</keyword>
<keyword evidence="5" id="KW-0067">ATP-binding</keyword>
<dbReference type="SUPFAM" id="SSF52540">
    <property type="entry name" value="P-loop containing nucleoside triphosphate hydrolases"/>
    <property type="match status" value="1"/>
</dbReference>
<evidence type="ECO:0000256" key="4">
    <source>
        <dbReference type="ARBA" id="ARBA00022763"/>
    </source>
</evidence>
<dbReference type="RefSeq" id="XP_022457422.1">
    <property type="nucleotide sequence ID" value="XM_022603552.1"/>
</dbReference>
<dbReference type="AlphaFoldDB" id="W6MU36"/>
<dbReference type="EMBL" id="HG793126">
    <property type="protein sequence ID" value="CDK25410.1"/>
    <property type="molecule type" value="Genomic_DNA"/>
</dbReference>
<dbReference type="HOGENOM" id="CLU_027373_0_0_1"/>
<evidence type="ECO:0000256" key="3">
    <source>
        <dbReference type="ARBA" id="ARBA00022741"/>
    </source>
</evidence>
<dbReference type="PANTHER" id="PTHR12172:SF0">
    <property type="entry name" value="CELL CYCLE CHECKPOINT PROTEIN RAD17"/>
    <property type="match status" value="1"/>
</dbReference>
<keyword evidence="4" id="KW-0227">DNA damage</keyword>
<evidence type="ECO:0000256" key="8">
    <source>
        <dbReference type="SAM" id="MobiDB-lite"/>
    </source>
</evidence>
<dbReference type="PANTHER" id="PTHR12172">
    <property type="entry name" value="CELL CYCLE CHECKPOINT PROTEIN RAD17"/>
    <property type="match status" value="1"/>
</dbReference>
<dbReference type="Proteomes" id="UP000019384">
    <property type="component" value="Unassembled WGS sequence"/>
</dbReference>
<name>W6MU36_9ASCO</name>
<dbReference type="GO" id="GO:0033314">
    <property type="term" value="P:mitotic DNA replication checkpoint signaling"/>
    <property type="evidence" value="ECO:0007669"/>
    <property type="project" value="TreeGrafter"/>
</dbReference>
<evidence type="ECO:0000256" key="7">
    <source>
        <dbReference type="ARBA" id="ARBA00023306"/>
    </source>
</evidence>
<dbReference type="InterPro" id="IPR057927">
    <property type="entry name" value="RAD24-like_helical"/>
</dbReference>
<evidence type="ECO:0000256" key="2">
    <source>
        <dbReference type="ARBA" id="ARBA00006168"/>
    </source>
</evidence>
<gene>
    <name evidence="10" type="ORF">KUCA_T00001380001</name>
</gene>
<organism evidence="10 11">
    <name type="scientific">Kuraishia capsulata CBS 1993</name>
    <dbReference type="NCBI Taxonomy" id="1382522"/>
    <lineage>
        <taxon>Eukaryota</taxon>
        <taxon>Fungi</taxon>
        <taxon>Dikarya</taxon>
        <taxon>Ascomycota</taxon>
        <taxon>Saccharomycotina</taxon>
        <taxon>Pichiomycetes</taxon>
        <taxon>Pichiales</taxon>
        <taxon>Pichiaceae</taxon>
        <taxon>Kuraishia</taxon>
    </lineage>
</organism>
<dbReference type="GO" id="GO:0005634">
    <property type="term" value="C:nucleus"/>
    <property type="evidence" value="ECO:0007669"/>
    <property type="project" value="UniProtKB-SubCell"/>
</dbReference>
<dbReference type="Pfam" id="PF03215">
    <property type="entry name" value="Rad17"/>
    <property type="match status" value="1"/>
</dbReference>
<feature type="region of interest" description="Disordered" evidence="8">
    <location>
        <begin position="578"/>
        <end position="625"/>
    </location>
</feature>
<dbReference type="GO" id="GO:0006281">
    <property type="term" value="P:DNA repair"/>
    <property type="evidence" value="ECO:0007669"/>
    <property type="project" value="InterPro"/>
</dbReference>
<feature type="compositionally biased region" description="Acidic residues" evidence="8">
    <location>
        <begin position="583"/>
        <end position="605"/>
    </location>
</feature>
<protein>
    <recommendedName>
        <fullName evidence="9">Checkpoint protein RAD24-like helical bundle domain-containing protein</fullName>
    </recommendedName>
</protein>
<evidence type="ECO:0000256" key="1">
    <source>
        <dbReference type="ARBA" id="ARBA00004123"/>
    </source>
</evidence>
<dbReference type="STRING" id="1382522.W6MU36"/>
<dbReference type="GO" id="GO:0005524">
    <property type="term" value="F:ATP binding"/>
    <property type="evidence" value="ECO:0007669"/>
    <property type="project" value="UniProtKB-KW"/>
</dbReference>
<reference evidence="10" key="1">
    <citation type="submission" date="2013-12" db="EMBL/GenBank/DDBJ databases">
        <authorList>
            <person name="Genoscope - CEA"/>
        </authorList>
    </citation>
    <scope>NUCLEOTIDE SEQUENCE</scope>
    <source>
        <strain evidence="10">CBS 1993</strain>
    </source>
</reference>
<evidence type="ECO:0000256" key="5">
    <source>
        <dbReference type="ARBA" id="ARBA00022840"/>
    </source>
</evidence>
<evidence type="ECO:0000256" key="6">
    <source>
        <dbReference type="ARBA" id="ARBA00023242"/>
    </source>
</evidence>
<evidence type="ECO:0000259" key="9">
    <source>
        <dbReference type="Pfam" id="PF25812"/>
    </source>
</evidence>
<dbReference type="GO" id="GO:0000077">
    <property type="term" value="P:DNA damage checkpoint signaling"/>
    <property type="evidence" value="ECO:0007669"/>
    <property type="project" value="TreeGrafter"/>
</dbReference>
<dbReference type="InterPro" id="IPR027417">
    <property type="entry name" value="P-loop_NTPase"/>
</dbReference>
<comment type="similarity">
    <text evidence="2">Belongs to the rad17/RAD24 family.</text>
</comment>
<keyword evidence="3" id="KW-0547">Nucleotide-binding</keyword>
<comment type="subcellular location">
    <subcellularLocation>
        <location evidence="1">Nucleus</location>
    </subcellularLocation>
</comment>
<dbReference type="OrthoDB" id="10265971at2759"/>
<keyword evidence="6" id="KW-0539">Nucleus</keyword>
<proteinExistence type="inferred from homology"/>
<feature type="compositionally biased region" description="Acidic residues" evidence="8">
    <location>
        <begin position="612"/>
        <end position="625"/>
    </location>
</feature>
<dbReference type="GeneID" id="34518810"/>
<feature type="domain" description="Checkpoint protein RAD24-like helical bundle" evidence="9">
    <location>
        <begin position="336"/>
        <end position="486"/>
    </location>
</feature>
<accession>W6MU36</accession>
<dbReference type="Pfam" id="PF25812">
    <property type="entry name" value="RAD24_helical"/>
    <property type="match status" value="1"/>
</dbReference>
<dbReference type="GO" id="GO:0003682">
    <property type="term" value="F:chromatin binding"/>
    <property type="evidence" value="ECO:0007669"/>
    <property type="project" value="TreeGrafter"/>
</dbReference>
<evidence type="ECO:0000313" key="10">
    <source>
        <dbReference type="EMBL" id="CDK25410.1"/>
    </source>
</evidence>
<reference evidence="10" key="2">
    <citation type="submission" date="2014-02" db="EMBL/GenBank/DDBJ databases">
        <title>Complete DNA sequence of /Kuraishia capsulata/ illustrates novel genomic features among budding yeasts (/Saccharomycotina/).</title>
        <authorList>
            <person name="Morales L."/>
            <person name="Noel B."/>
            <person name="Porcel B."/>
            <person name="Marcet-Houben M."/>
            <person name="Hullo M-F."/>
            <person name="Sacerdot C."/>
            <person name="Tekaia F."/>
            <person name="Leh-Louis V."/>
            <person name="Despons L."/>
            <person name="Khanna V."/>
            <person name="Aury J-M."/>
            <person name="Barbe V."/>
            <person name="Couloux A."/>
            <person name="Labadie K."/>
            <person name="Pelletier E."/>
            <person name="Souciet J-L."/>
            <person name="Boekhout T."/>
            <person name="Gabaldon T."/>
            <person name="Wincker P."/>
            <person name="Dujon B."/>
        </authorList>
    </citation>
    <scope>NUCLEOTIDE SEQUENCE</scope>
    <source>
        <strain evidence="10">CBS 1993</strain>
    </source>
</reference>
<evidence type="ECO:0000313" key="11">
    <source>
        <dbReference type="Proteomes" id="UP000019384"/>
    </source>
</evidence>
<dbReference type="GO" id="GO:0003689">
    <property type="term" value="F:DNA clamp loader activity"/>
    <property type="evidence" value="ECO:0007669"/>
    <property type="project" value="TreeGrafter"/>
</dbReference>
<dbReference type="InterPro" id="IPR004582">
    <property type="entry name" value="Checkpoint_prot_Rad17_Rad24"/>
</dbReference>
<sequence>MVMAENRKEDARIGRKTKVRKRYMVETDSSEEDDTIEEEEIRPVIKLAKTTKTTKTPEIPGLNPETLHKPWNEIQPGLLGEIAIHPRKLTDLKKAMTSMLHADPIFGYSCRILICSGPSGSCKSTAVQLVARELLPDVSNPIVEYINPQSMVSAGGGTGSTMGSFSNFMRQCAVLTGNNKRFVVVEDIPNIYHDKTREEFLTSLKEWLDISEKNDLPPVVMIVTEYETPQEYVSGGLNRNFIAETVFDREILFHRRVSRIKFNPVAKTYLKKCLTNIYNRETKLFKAKGVSKTRAFEEINALSTNYGDVRSAIISFQFWSRFHSKGSKSITTLGKETNMGIFNALGKIIYGTQHKEEEILNFRKLQIGEYKLSDQSDAGAINVDVASVSNVLKDFGSQATSFNLGLLENYTGFDPANLKVDAQLLQIIDDLSIADLCSTRGLPEYQGNIAMRSVRIHMRNIESSIGTTKRHDNLKFSRQWKVQQKQNNTNRELEDYRLRKLKRLSGISRVSSSDCLLLDGFYEPIILNSRKSLLRTRYPRVGGSLNNPIYADSEIVIENEEDDYFTRVKNARQADLETYGVDVEAEEEGALESDDSDPVVDSEEDTTVHDDDSVELLSDSDLDNV</sequence>
<keyword evidence="7" id="KW-0131">Cell cycle</keyword>